<dbReference type="EMBL" id="SLWS01000002">
    <property type="protein sequence ID" value="TCO62860.1"/>
    <property type="molecule type" value="Genomic_DNA"/>
</dbReference>
<dbReference type="AlphaFoldDB" id="A0A4V2S886"/>
<dbReference type="InterPro" id="IPR010977">
    <property type="entry name" value="Aromatic_deC"/>
</dbReference>
<dbReference type="PANTHER" id="PTHR11999">
    <property type="entry name" value="GROUP II PYRIDOXAL-5-PHOSPHATE DECARBOXYLASE"/>
    <property type="match status" value="1"/>
</dbReference>
<dbReference type="Proteomes" id="UP000295680">
    <property type="component" value="Unassembled WGS sequence"/>
</dbReference>
<protein>
    <submittedName>
        <fullName evidence="8">Glutamate/tyrosine decarboxylase-like PLP-dependent enzyme</fullName>
    </submittedName>
</protein>
<dbReference type="Pfam" id="PF00282">
    <property type="entry name" value="Pyridoxal_deC"/>
    <property type="match status" value="1"/>
</dbReference>
<dbReference type="InterPro" id="IPR015421">
    <property type="entry name" value="PyrdxlP-dep_Trfase_major"/>
</dbReference>
<accession>A0A4V2S886</accession>
<keyword evidence="9" id="KW-1185">Reference proteome</keyword>
<evidence type="ECO:0000256" key="5">
    <source>
        <dbReference type="ARBA" id="ARBA00023239"/>
    </source>
</evidence>
<comment type="caution">
    <text evidence="8">The sequence shown here is derived from an EMBL/GenBank/DDBJ whole genome shotgun (WGS) entry which is preliminary data.</text>
</comment>
<dbReference type="OrthoDB" id="3335676at2"/>
<dbReference type="GO" id="GO:0030170">
    <property type="term" value="F:pyridoxal phosphate binding"/>
    <property type="evidence" value="ECO:0007669"/>
    <property type="project" value="InterPro"/>
</dbReference>
<reference evidence="8 9" key="1">
    <citation type="submission" date="2019-03" db="EMBL/GenBank/DDBJ databases">
        <title>Genomic Encyclopedia of Type Strains, Phase IV (KMG-IV): sequencing the most valuable type-strain genomes for metagenomic binning, comparative biology and taxonomic classification.</title>
        <authorList>
            <person name="Goeker M."/>
        </authorList>
    </citation>
    <scope>NUCLEOTIDE SEQUENCE [LARGE SCALE GENOMIC DNA]</scope>
    <source>
        <strain evidence="8 9">DSM 45934</strain>
    </source>
</reference>
<dbReference type="InterPro" id="IPR015422">
    <property type="entry name" value="PyrdxlP-dep_Trfase_small"/>
</dbReference>
<dbReference type="GO" id="GO:0004058">
    <property type="term" value="F:aromatic-L-amino-acid decarboxylase activity"/>
    <property type="evidence" value="ECO:0007669"/>
    <property type="project" value="UniProtKB-ARBA"/>
</dbReference>
<evidence type="ECO:0000256" key="2">
    <source>
        <dbReference type="ARBA" id="ARBA00009533"/>
    </source>
</evidence>
<dbReference type="GO" id="GO:0019752">
    <property type="term" value="P:carboxylic acid metabolic process"/>
    <property type="evidence" value="ECO:0007669"/>
    <property type="project" value="InterPro"/>
</dbReference>
<evidence type="ECO:0000256" key="4">
    <source>
        <dbReference type="ARBA" id="ARBA00022898"/>
    </source>
</evidence>
<dbReference type="Gene3D" id="3.40.640.10">
    <property type="entry name" value="Type I PLP-dependent aspartate aminotransferase-like (Major domain)"/>
    <property type="match status" value="1"/>
</dbReference>
<feature type="modified residue" description="N6-(pyridoxal phosphate)lysine" evidence="6">
    <location>
        <position position="293"/>
    </location>
</feature>
<evidence type="ECO:0000313" key="9">
    <source>
        <dbReference type="Proteomes" id="UP000295680"/>
    </source>
</evidence>
<comment type="similarity">
    <text evidence="2 7">Belongs to the group II decarboxylase family.</text>
</comment>
<evidence type="ECO:0000256" key="3">
    <source>
        <dbReference type="ARBA" id="ARBA00022793"/>
    </source>
</evidence>
<evidence type="ECO:0000313" key="8">
    <source>
        <dbReference type="EMBL" id="TCO62860.1"/>
    </source>
</evidence>
<proteinExistence type="inferred from homology"/>
<dbReference type="InterPro" id="IPR002129">
    <property type="entry name" value="PyrdxlP-dep_de-COase"/>
</dbReference>
<keyword evidence="3" id="KW-0210">Decarboxylase</keyword>
<dbReference type="SUPFAM" id="SSF53383">
    <property type="entry name" value="PLP-dependent transferases"/>
    <property type="match status" value="1"/>
</dbReference>
<sequence length="482" mass="51962">MIYDDWTSLDLAYAHATDYLHGLRKRPVGATAGTEELVKLLGGPMPAEPISGTATIELLEQVVAEGGIPTASGPRYFGYVTGGTLPVAIAADWLVSAWDQTASLYNLSPAIAVAEHVAAQWILELLGLPEHASVGFPTGCTMAHLTALAAARHKLLAELDWDVERDGLPGAPRITIIGGALRHITIDFATRYLGFGSGNTKVVAVDDEGRMRPDALRQVLAECEGPAIVCAQIGDVNSGAIDPVGEICDIAHEYGAWVHIDGAFGLWAAASPALRHLVSGVERADSWACDAHKWLNVPYDCGIVVVAHPEAHRAAMLNERPGYLPARTPGERDAIEWVPDFSRRARSLPIWAVLRTLGAKGVAELVERCCANTRRFAEGLLRIPDAELLNEVVLNQVMVRFGDDDELTRAVIDRLQHSGCCWFGGTVWYGRAAMRVSTVNWQTTEEDVDVALAAIRAAVADVYASDGVELVDHPNRNEALHS</sequence>
<evidence type="ECO:0000256" key="6">
    <source>
        <dbReference type="PIRSR" id="PIRSR602129-50"/>
    </source>
</evidence>
<name>A0A4V2S886_9PSEU</name>
<dbReference type="RefSeq" id="WP_132114942.1">
    <property type="nucleotide sequence ID" value="NZ_SLWS01000002.1"/>
</dbReference>
<dbReference type="Gene3D" id="3.90.1150.10">
    <property type="entry name" value="Aspartate Aminotransferase, domain 1"/>
    <property type="match status" value="1"/>
</dbReference>
<dbReference type="PANTHER" id="PTHR11999:SF70">
    <property type="entry name" value="MIP05841P"/>
    <property type="match status" value="1"/>
</dbReference>
<organism evidence="8 9">
    <name type="scientific">Actinocrispum wychmicini</name>
    <dbReference type="NCBI Taxonomy" id="1213861"/>
    <lineage>
        <taxon>Bacteria</taxon>
        <taxon>Bacillati</taxon>
        <taxon>Actinomycetota</taxon>
        <taxon>Actinomycetes</taxon>
        <taxon>Pseudonocardiales</taxon>
        <taxon>Pseudonocardiaceae</taxon>
        <taxon>Actinocrispum</taxon>
    </lineage>
</organism>
<keyword evidence="4 6" id="KW-0663">Pyridoxal phosphate</keyword>
<keyword evidence="5 7" id="KW-0456">Lyase</keyword>
<evidence type="ECO:0000256" key="1">
    <source>
        <dbReference type="ARBA" id="ARBA00001933"/>
    </source>
</evidence>
<dbReference type="InterPro" id="IPR015424">
    <property type="entry name" value="PyrdxlP-dep_Trfase"/>
</dbReference>
<comment type="cofactor">
    <cofactor evidence="1 6 7">
        <name>pyridoxal 5'-phosphate</name>
        <dbReference type="ChEBI" id="CHEBI:597326"/>
    </cofactor>
</comment>
<evidence type="ECO:0000256" key="7">
    <source>
        <dbReference type="RuleBase" id="RU000382"/>
    </source>
</evidence>
<gene>
    <name evidence="8" type="ORF">EV192_102999</name>
</gene>